<feature type="region of interest" description="Disordered" evidence="6">
    <location>
        <begin position="91"/>
        <end position="111"/>
    </location>
</feature>
<reference evidence="8" key="1">
    <citation type="submission" date="2022-08" db="EMBL/GenBank/DDBJ databases">
        <title>Polycladomyces zharkentsis sp. nov., a novel thermophilic CMC and starch-degrading bacterium isolated from a geothermal spring in Kazakhstan.</title>
        <authorList>
            <person name="Mashzhan A."/>
            <person name="Kistaubaeva A."/>
            <person name="Javier-Lopez R."/>
            <person name="Birkeland N.-K."/>
        </authorList>
    </citation>
    <scope>NUCLEOTIDE SEQUENCE</scope>
    <source>
        <strain evidence="8">KSR 13</strain>
    </source>
</reference>
<feature type="transmembrane region" description="Helical" evidence="7">
    <location>
        <begin position="148"/>
        <end position="171"/>
    </location>
</feature>
<feature type="transmembrane region" description="Helical" evidence="7">
    <location>
        <begin position="66"/>
        <end position="87"/>
    </location>
</feature>
<dbReference type="EMBL" id="JANRHH010000019">
    <property type="protein sequence ID" value="MDN4593107.1"/>
    <property type="molecule type" value="Genomic_DNA"/>
</dbReference>
<keyword evidence="2" id="KW-1003">Cell membrane</keyword>
<evidence type="ECO:0000256" key="3">
    <source>
        <dbReference type="ARBA" id="ARBA00022692"/>
    </source>
</evidence>
<evidence type="ECO:0000256" key="6">
    <source>
        <dbReference type="SAM" id="MobiDB-lite"/>
    </source>
</evidence>
<proteinExistence type="predicted"/>
<evidence type="ECO:0000256" key="2">
    <source>
        <dbReference type="ARBA" id="ARBA00022475"/>
    </source>
</evidence>
<gene>
    <name evidence="8" type="ORF">NWF35_04185</name>
</gene>
<evidence type="ECO:0000256" key="7">
    <source>
        <dbReference type="SAM" id="Phobius"/>
    </source>
</evidence>
<sequence length="212" mass="23434">MFLQVFLIGLLGAISPGPDFVVVTRNSLSYGARIGIATAFGIATALAIHIAYTVGGYALILKQSPAVFTVIQLAGAAYLAWLGTQAIRSRPATETESETAEGNGEDTETKSGWQGFREGFLCNALNPKAALYFLGIFSQFLRPGDPQWYYWMYGLENIVAVGGWFIVLAVIISSPRFRKGYHRYRHWTDRLLGAVLLFFAVRILWLAVSQWS</sequence>
<evidence type="ECO:0000313" key="9">
    <source>
        <dbReference type="Proteomes" id="UP001174196"/>
    </source>
</evidence>
<protein>
    <submittedName>
        <fullName evidence="8">LysE family transporter</fullName>
    </submittedName>
</protein>
<evidence type="ECO:0000256" key="4">
    <source>
        <dbReference type="ARBA" id="ARBA00022989"/>
    </source>
</evidence>
<keyword evidence="5 7" id="KW-0472">Membrane</keyword>
<comment type="subcellular location">
    <subcellularLocation>
        <location evidence="1">Cell membrane</location>
        <topology evidence="1">Multi-pass membrane protein</topology>
    </subcellularLocation>
</comment>
<evidence type="ECO:0000256" key="1">
    <source>
        <dbReference type="ARBA" id="ARBA00004651"/>
    </source>
</evidence>
<evidence type="ECO:0000256" key="5">
    <source>
        <dbReference type="ARBA" id="ARBA00023136"/>
    </source>
</evidence>
<keyword evidence="4 7" id="KW-1133">Transmembrane helix</keyword>
<keyword evidence="9" id="KW-1185">Reference proteome</keyword>
<evidence type="ECO:0000313" key="8">
    <source>
        <dbReference type="EMBL" id="MDN4593107.1"/>
    </source>
</evidence>
<keyword evidence="3 7" id="KW-0812">Transmembrane</keyword>
<dbReference type="RefSeq" id="WP_301237818.1">
    <property type="nucleotide sequence ID" value="NZ_JANRHH010000019.1"/>
</dbReference>
<organism evidence="8 9">
    <name type="scientific">Polycladomyces subterraneus</name>
    <dbReference type="NCBI Taxonomy" id="1016997"/>
    <lineage>
        <taxon>Bacteria</taxon>
        <taxon>Bacillati</taxon>
        <taxon>Bacillota</taxon>
        <taxon>Bacilli</taxon>
        <taxon>Bacillales</taxon>
        <taxon>Thermoactinomycetaceae</taxon>
        <taxon>Polycladomyces</taxon>
    </lineage>
</organism>
<dbReference type="Proteomes" id="UP001174196">
    <property type="component" value="Unassembled WGS sequence"/>
</dbReference>
<dbReference type="PANTHER" id="PTHR30086:SF20">
    <property type="entry name" value="ARGININE EXPORTER PROTEIN ARGO-RELATED"/>
    <property type="match status" value="1"/>
</dbReference>
<dbReference type="Pfam" id="PF01810">
    <property type="entry name" value="LysE"/>
    <property type="match status" value="1"/>
</dbReference>
<dbReference type="InterPro" id="IPR001123">
    <property type="entry name" value="LeuE-type"/>
</dbReference>
<comment type="caution">
    <text evidence="8">The sequence shown here is derived from an EMBL/GenBank/DDBJ whole genome shotgun (WGS) entry which is preliminary data.</text>
</comment>
<feature type="transmembrane region" description="Helical" evidence="7">
    <location>
        <begin position="191"/>
        <end position="208"/>
    </location>
</feature>
<name>A0ABT8IK12_9BACL</name>
<dbReference type="PANTHER" id="PTHR30086">
    <property type="entry name" value="ARGININE EXPORTER PROTEIN ARGO"/>
    <property type="match status" value="1"/>
</dbReference>
<dbReference type="PIRSF" id="PIRSF006324">
    <property type="entry name" value="LeuE"/>
    <property type="match status" value="1"/>
</dbReference>
<feature type="compositionally biased region" description="Acidic residues" evidence="6">
    <location>
        <begin position="95"/>
        <end position="106"/>
    </location>
</feature>
<accession>A0ABT8IK12</accession>
<feature type="transmembrane region" description="Helical" evidence="7">
    <location>
        <begin position="32"/>
        <end position="54"/>
    </location>
</feature>